<protein>
    <recommendedName>
        <fullName evidence="1 7">Transcriptional regulator MraZ</fullName>
    </recommendedName>
</protein>
<evidence type="ECO:0000256" key="1">
    <source>
        <dbReference type="ARBA" id="ARBA00013860"/>
    </source>
</evidence>
<comment type="similarity">
    <text evidence="7">Belongs to the MraZ family.</text>
</comment>
<dbReference type="SUPFAM" id="SSF89447">
    <property type="entry name" value="AbrB/MazE/MraZ-like"/>
    <property type="match status" value="1"/>
</dbReference>
<evidence type="ECO:0000256" key="5">
    <source>
        <dbReference type="ARBA" id="ARBA00023125"/>
    </source>
</evidence>
<dbReference type="InterPro" id="IPR003444">
    <property type="entry name" value="MraZ"/>
</dbReference>
<dbReference type="Proteomes" id="UP000316609">
    <property type="component" value="Unassembled WGS sequence"/>
</dbReference>
<dbReference type="PROSITE" id="PS51740">
    <property type="entry name" value="SPOVT_ABRB"/>
    <property type="match status" value="2"/>
</dbReference>
<dbReference type="CDD" id="cd16321">
    <property type="entry name" value="MraZ_C"/>
    <property type="match status" value="1"/>
</dbReference>
<dbReference type="AlphaFoldDB" id="A0A538TV41"/>
<feature type="domain" description="SpoVT-AbrB" evidence="8">
    <location>
        <begin position="130"/>
        <end position="173"/>
    </location>
</feature>
<keyword evidence="6 7" id="KW-0804">Transcription</keyword>
<dbReference type="InterPro" id="IPR038619">
    <property type="entry name" value="MraZ_sf"/>
</dbReference>
<dbReference type="Gene3D" id="3.40.1550.20">
    <property type="entry name" value="Transcriptional regulator MraZ domain"/>
    <property type="match status" value="1"/>
</dbReference>
<gene>
    <name evidence="7 9" type="primary">mraZ</name>
    <name evidence="9" type="ORF">E6K78_04665</name>
</gene>
<dbReference type="CDD" id="cd16320">
    <property type="entry name" value="MraZ_N"/>
    <property type="match status" value="1"/>
</dbReference>
<dbReference type="InterPro" id="IPR035642">
    <property type="entry name" value="MraZ_N"/>
</dbReference>
<dbReference type="InterPro" id="IPR035644">
    <property type="entry name" value="MraZ_C"/>
</dbReference>
<dbReference type="HAMAP" id="MF_01008">
    <property type="entry name" value="MraZ"/>
    <property type="match status" value="1"/>
</dbReference>
<dbReference type="InterPro" id="IPR007159">
    <property type="entry name" value="SpoVT-AbrB_dom"/>
</dbReference>
<evidence type="ECO:0000313" key="10">
    <source>
        <dbReference type="Proteomes" id="UP000316609"/>
    </source>
</evidence>
<name>A0A538TV41_UNCEI</name>
<dbReference type="PANTHER" id="PTHR34701:SF1">
    <property type="entry name" value="TRANSCRIPTIONAL REGULATOR MRAZ"/>
    <property type="match status" value="1"/>
</dbReference>
<reference evidence="9 10" key="1">
    <citation type="journal article" date="2019" name="Nat. Microbiol.">
        <title>Mediterranean grassland soil C-N compound turnover is dependent on rainfall and depth, and is mediated by genomically divergent microorganisms.</title>
        <authorList>
            <person name="Diamond S."/>
            <person name="Andeer P.F."/>
            <person name="Li Z."/>
            <person name="Crits-Christoph A."/>
            <person name="Burstein D."/>
            <person name="Anantharaman K."/>
            <person name="Lane K.R."/>
            <person name="Thomas B.C."/>
            <person name="Pan C."/>
            <person name="Northen T.R."/>
            <person name="Banfield J.F."/>
        </authorList>
    </citation>
    <scope>NUCLEOTIDE SEQUENCE [LARGE SCALE GENOMIC DNA]</scope>
    <source>
        <strain evidence="9">WS_8</strain>
    </source>
</reference>
<evidence type="ECO:0000256" key="6">
    <source>
        <dbReference type="ARBA" id="ARBA00023163"/>
    </source>
</evidence>
<evidence type="ECO:0000313" key="9">
    <source>
        <dbReference type="EMBL" id="TMQ67494.1"/>
    </source>
</evidence>
<evidence type="ECO:0000259" key="8">
    <source>
        <dbReference type="PROSITE" id="PS51740"/>
    </source>
</evidence>
<evidence type="ECO:0000256" key="2">
    <source>
        <dbReference type="ARBA" id="ARBA00022490"/>
    </source>
</evidence>
<comment type="subunit">
    <text evidence="7">Forms oligomers.</text>
</comment>
<dbReference type="GO" id="GO:0009295">
    <property type="term" value="C:nucleoid"/>
    <property type="evidence" value="ECO:0007669"/>
    <property type="project" value="UniProtKB-SubCell"/>
</dbReference>
<keyword evidence="2 7" id="KW-0963">Cytoplasm</keyword>
<dbReference type="GO" id="GO:0005737">
    <property type="term" value="C:cytoplasm"/>
    <property type="evidence" value="ECO:0007669"/>
    <property type="project" value="UniProtKB-UniRule"/>
</dbReference>
<evidence type="ECO:0000256" key="7">
    <source>
        <dbReference type="HAMAP-Rule" id="MF_01008"/>
    </source>
</evidence>
<keyword evidence="5 7" id="KW-0238">DNA-binding</keyword>
<dbReference type="InterPro" id="IPR037914">
    <property type="entry name" value="SpoVT-AbrB_sf"/>
</dbReference>
<dbReference type="GO" id="GO:2000143">
    <property type="term" value="P:negative regulation of DNA-templated transcription initiation"/>
    <property type="evidence" value="ECO:0007669"/>
    <property type="project" value="TreeGrafter"/>
</dbReference>
<proteinExistence type="inferred from homology"/>
<keyword evidence="4 7" id="KW-0805">Transcription regulation</keyword>
<evidence type="ECO:0000256" key="3">
    <source>
        <dbReference type="ARBA" id="ARBA00022737"/>
    </source>
</evidence>
<organism evidence="9 10">
    <name type="scientific">Eiseniibacteriota bacterium</name>
    <dbReference type="NCBI Taxonomy" id="2212470"/>
    <lineage>
        <taxon>Bacteria</taxon>
        <taxon>Candidatus Eiseniibacteriota</taxon>
    </lineage>
</organism>
<dbReference type="InterPro" id="IPR020603">
    <property type="entry name" value="MraZ_dom"/>
</dbReference>
<evidence type="ECO:0000256" key="4">
    <source>
        <dbReference type="ARBA" id="ARBA00023015"/>
    </source>
</evidence>
<dbReference type="GO" id="GO:0003700">
    <property type="term" value="F:DNA-binding transcription factor activity"/>
    <property type="evidence" value="ECO:0007669"/>
    <property type="project" value="UniProtKB-UniRule"/>
</dbReference>
<feature type="domain" description="SpoVT-AbrB" evidence="8">
    <location>
        <begin position="54"/>
        <end position="101"/>
    </location>
</feature>
<sequence length="200" mass="22384">MQRKMIVALHFVLTTARPTPTVRRGGGGKWWFVVISGNPNTRARLLSMSPFLGTDVYAIDHKGRVSIPASMRRAEAGKKSITRFVLNLGFDGCVYAYSPHEWTRMMERLRKISLGNATGRAFRRAFLMDAKEVTVDSQGRVPIPPALMRRAALGKEAVLHGAEDHIEIWNPDRFRAAVAPVTDIVGEYERLASEHLKDEA</sequence>
<dbReference type="NCBIfam" id="TIGR00242">
    <property type="entry name" value="division/cell wall cluster transcriptional repressor MraZ"/>
    <property type="match status" value="1"/>
</dbReference>
<keyword evidence="3" id="KW-0677">Repeat</keyword>
<dbReference type="Pfam" id="PF02381">
    <property type="entry name" value="MraZ"/>
    <property type="match status" value="2"/>
</dbReference>
<dbReference type="GO" id="GO:0000976">
    <property type="term" value="F:transcription cis-regulatory region binding"/>
    <property type="evidence" value="ECO:0007669"/>
    <property type="project" value="TreeGrafter"/>
</dbReference>
<dbReference type="PANTHER" id="PTHR34701">
    <property type="entry name" value="TRANSCRIPTIONAL REGULATOR MRAZ"/>
    <property type="match status" value="1"/>
</dbReference>
<comment type="subcellular location">
    <subcellularLocation>
        <location evidence="7">Cytoplasm</location>
        <location evidence="7">Nucleoid</location>
    </subcellularLocation>
</comment>
<dbReference type="EMBL" id="VBOY01000038">
    <property type="protein sequence ID" value="TMQ67494.1"/>
    <property type="molecule type" value="Genomic_DNA"/>
</dbReference>
<comment type="caution">
    <text evidence="9">The sequence shown here is derived from an EMBL/GenBank/DDBJ whole genome shotgun (WGS) entry which is preliminary data.</text>
</comment>
<accession>A0A538TV41</accession>